<evidence type="ECO:0000256" key="1">
    <source>
        <dbReference type="SAM" id="MobiDB-lite"/>
    </source>
</evidence>
<feature type="region of interest" description="Disordered" evidence="1">
    <location>
        <begin position="1"/>
        <end position="31"/>
    </location>
</feature>
<evidence type="ECO:0000313" key="2">
    <source>
        <dbReference type="EMBL" id="KAF5193013.1"/>
    </source>
</evidence>
<dbReference type="Proteomes" id="UP000554482">
    <property type="component" value="Unassembled WGS sequence"/>
</dbReference>
<proteinExistence type="predicted"/>
<reference evidence="2 3" key="1">
    <citation type="submission" date="2020-06" db="EMBL/GenBank/DDBJ databases">
        <title>Transcriptomic and genomic resources for Thalictrum thalictroides and T. hernandezii: Facilitating candidate gene discovery in an emerging model plant lineage.</title>
        <authorList>
            <person name="Arias T."/>
            <person name="Riano-Pachon D.M."/>
            <person name="Di Stilio V.S."/>
        </authorList>
    </citation>
    <scope>NUCLEOTIDE SEQUENCE [LARGE SCALE GENOMIC DNA]</scope>
    <source>
        <strain evidence="3">cv. WT478/WT964</strain>
        <tissue evidence="2">Leaves</tissue>
    </source>
</reference>
<comment type="caution">
    <text evidence="2">The sequence shown here is derived from an EMBL/GenBank/DDBJ whole genome shotgun (WGS) entry which is preliminary data.</text>
</comment>
<feature type="non-terminal residue" evidence="2">
    <location>
        <position position="1"/>
    </location>
</feature>
<protein>
    <submittedName>
        <fullName evidence="2">Uncharacterized protein</fullName>
    </submittedName>
</protein>
<dbReference type="EMBL" id="JABWDY010020606">
    <property type="protein sequence ID" value="KAF5193013.1"/>
    <property type="molecule type" value="Genomic_DNA"/>
</dbReference>
<accession>A0A7J6W7M2</accession>
<feature type="compositionally biased region" description="Polar residues" evidence="1">
    <location>
        <begin position="1"/>
        <end position="13"/>
    </location>
</feature>
<name>A0A7J6W7M2_THATH</name>
<gene>
    <name evidence="2" type="ORF">FRX31_017398</name>
</gene>
<organism evidence="2 3">
    <name type="scientific">Thalictrum thalictroides</name>
    <name type="common">Rue-anemone</name>
    <name type="synonym">Anemone thalictroides</name>
    <dbReference type="NCBI Taxonomy" id="46969"/>
    <lineage>
        <taxon>Eukaryota</taxon>
        <taxon>Viridiplantae</taxon>
        <taxon>Streptophyta</taxon>
        <taxon>Embryophyta</taxon>
        <taxon>Tracheophyta</taxon>
        <taxon>Spermatophyta</taxon>
        <taxon>Magnoliopsida</taxon>
        <taxon>Ranunculales</taxon>
        <taxon>Ranunculaceae</taxon>
        <taxon>Thalictroideae</taxon>
        <taxon>Thalictrum</taxon>
    </lineage>
</organism>
<dbReference type="AlphaFoldDB" id="A0A7J6W7M2"/>
<sequence length="193" mass="21334">PKATQPKSVTQNPKSKKASEAPTPPRRSSRIVYKLQPEVDVNLEDELLNVHSDAELETPLPPSVVDEVILTPLPPSGNSTPLPEGVVSPQGSRSAEKILELLKNVPNTAQKLGVDESMVDEDDIDLGSNVDVDERLGYDPGDNFGPCVKLREDYVSNEKIMMRDLMMKMRSLCLLQSLSMSLRMIVTLRRWGA</sequence>
<evidence type="ECO:0000313" key="3">
    <source>
        <dbReference type="Proteomes" id="UP000554482"/>
    </source>
</evidence>
<keyword evidence="3" id="KW-1185">Reference proteome</keyword>